<reference evidence="1" key="1">
    <citation type="submission" date="2022-11" db="EMBL/GenBank/DDBJ databases">
        <title>The characterization of three novel Bacteroidetes species and genomic analysis of their roles in tidal elemental geochemical cycles.</title>
        <authorList>
            <person name="Ma K.-J."/>
        </authorList>
    </citation>
    <scope>NUCLEOTIDE SEQUENCE</scope>
    <source>
        <strain evidence="1">M415</strain>
    </source>
</reference>
<keyword evidence="2" id="KW-1185">Reference proteome</keyword>
<dbReference type="Proteomes" id="UP001207116">
    <property type="component" value="Unassembled WGS sequence"/>
</dbReference>
<dbReference type="EMBL" id="JAPFQP010000001">
    <property type="protein sequence ID" value="MCX2718119.1"/>
    <property type="molecule type" value="Genomic_DNA"/>
</dbReference>
<organism evidence="1 2">
    <name type="scientific">Lentiprolixibacter aurantiacus</name>
    <dbReference type="NCBI Taxonomy" id="2993939"/>
    <lineage>
        <taxon>Bacteria</taxon>
        <taxon>Pseudomonadati</taxon>
        <taxon>Bacteroidota</taxon>
        <taxon>Flavobacteriia</taxon>
        <taxon>Flavobacteriales</taxon>
        <taxon>Flavobacteriaceae</taxon>
        <taxon>Lentiprolixibacter</taxon>
    </lineage>
</organism>
<evidence type="ECO:0000313" key="2">
    <source>
        <dbReference type="Proteomes" id="UP001207116"/>
    </source>
</evidence>
<dbReference type="AlphaFoldDB" id="A0AAE3MJQ0"/>
<comment type="caution">
    <text evidence="1">The sequence shown here is derived from an EMBL/GenBank/DDBJ whole genome shotgun (WGS) entry which is preliminary data.</text>
</comment>
<evidence type="ECO:0000313" key="1">
    <source>
        <dbReference type="EMBL" id="MCX2718119.1"/>
    </source>
</evidence>
<accession>A0AAE3MJQ0</accession>
<dbReference type="InterPro" id="IPR021516">
    <property type="entry name" value="DUF3179"/>
</dbReference>
<gene>
    <name evidence="1" type="ORF">OO016_00775</name>
</gene>
<protein>
    <submittedName>
        <fullName evidence="1">DUF3179 domain-containing (Seleno)protein</fullName>
    </submittedName>
</protein>
<name>A0AAE3MJQ0_9FLAO</name>
<dbReference type="PROSITE" id="PS51257">
    <property type="entry name" value="PROKAR_LIPOPROTEIN"/>
    <property type="match status" value="1"/>
</dbReference>
<sequence>MKSTIFITCLLLMAGCKQQINTKTGEENSEKSTEEVKKKRPVSIENGKFFEQNGQKMLYGGEDPDQHFNISGYSLKDEQFHYGIGREAFPALLQPEFITVEEANEVWADSTRFLVAYAGDEVKAYSVPDLIRHEVVNDELNGQPIMAVYCILADLGAIYERNYGDTELTFALSGYTYYDEEVWDGLDGFILWDRETESLWWPLIGKAVSGPLRDVRLLEMDNNKWKDVKWKDVKENYPTAQVLKSGQDFERPTQWPALEDVTQIREKYISNSE</sequence>
<dbReference type="RefSeq" id="WP_266010116.1">
    <property type="nucleotide sequence ID" value="NZ_JAPFQP010000001.1"/>
</dbReference>
<dbReference type="Pfam" id="PF11376">
    <property type="entry name" value="DUF3179"/>
    <property type="match status" value="1"/>
</dbReference>
<proteinExistence type="predicted"/>